<organism evidence="1 2">
    <name type="scientific">Vallitalea maricola</name>
    <dbReference type="NCBI Taxonomy" id="3074433"/>
    <lineage>
        <taxon>Bacteria</taxon>
        <taxon>Bacillati</taxon>
        <taxon>Bacillota</taxon>
        <taxon>Clostridia</taxon>
        <taxon>Lachnospirales</taxon>
        <taxon>Vallitaleaceae</taxon>
        <taxon>Vallitalea</taxon>
    </lineage>
</organism>
<accession>A0ACB5UH78</accession>
<dbReference type="EMBL" id="BTPU01000018">
    <property type="protein sequence ID" value="GMQ61940.1"/>
    <property type="molecule type" value="Genomic_DNA"/>
</dbReference>
<gene>
    <name evidence="1" type="ORF">AN2V17_11700</name>
</gene>
<name>A0ACB5UH78_9FIRM</name>
<reference evidence="1" key="1">
    <citation type="submission" date="2023-09" db="EMBL/GenBank/DDBJ databases">
        <title>Vallitalea sediminicola and Vallitalea maricola sp. nov., anaerobic bacteria isolated from marine sediment.</title>
        <authorList>
            <person name="Hirano S."/>
            <person name="Maeda A."/>
            <person name="Terahara T."/>
            <person name="Mori K."/>
            <person name="Hamada M."/>
            <person name="Matsumoto R."/>
            <person name="Kobayashi T."/>
        </authorList>
    </citation>
    <scope>NUCLEOTIDE SEQUENCE</scope>
    <source>
        <strain evidence="1">AN17-2</strain>
    </source>
</reference>
<keyword evidence="2" id="KW-1185">Reference proteome</keyword>
<evidence type="ECO:0000313" key="1">
    <source>
        <dbReference type="EMBL" id="GMQ61940.1"/>
    </source>
</evidence>
<proteinExistence type="predicted"/>
<dbReference type="Proteomes" id="UP001374599">
    <property type="component" value="Unassembled WGS sequence"/>
</dbReference>
<comment type="caution">
    <text evidence="1">The sequence shown here is derived from an EMBL/GenBank/DDBJ whole genome shotgun (WGS) entry which is preliminary data.</text>
</comment>
<protein>
    <submittedName>
        <fullName evidence="1">Uncharacterized protein</fullName>
    </submittedName>
</protein>
<evidence type="ECO:0000313" key="2">
    <source>
        <dbReference type="Proteomes" id="UP001374599"/>
    </source>
</evidence>
<sequence length="336" mass="38988">MKVAIIGCGGMGTMHIRSLKILSEKYNIEVVALADCRSEFLEKATATWPKAKKYNLGMDLINDGMELDFIDICLPSYLHTEHAIKAMERGYNIFVEKPVCLTKEEGVKLIETQKKTNVKAMVGHVVRFFEEYQFLKKIYEEKTYGKLKSLIMHRIGGKPTWGFENWFINEEKSGSVVLDLHIHDLDFIRYMLGEPKEFRVNTTSYTDGMINQIISTYKFDETFAVVEGTWDETPCVNFEAYYRASFEDATVIYHSNLEPKVQIFKKNDTVQVYEYKDSVKEINTTNVINISEIAPYKRELEYFINCILLDKEVEIANIEDSVKTVNLAINEKEKRY</sequence>